<dbReference type="eggNOG" id="COG2382">
    <property type="taxonomic scope" value="Bacteria"/>
</dbReference>
<dbReference type="STRING" id="512565.AMIS_48330"/>
<dbReference type="AlphaFoldDB" id="I0HAL6"/>
<dbReference type="HOGENOM" id="CLU_024314_1_0_11"/>
<organism evidence="1 2">
    <name type="scientific">Actinoplanes missouriensis (strain ATCC 14538 / DSM 43046 / CBS 188.64 / JCM 3121 / NBRC 102363 / NCIMB 12654 / NRRL B-3342 / UNCC 431)</name>
    <dbReference type="NCBI Taxonomy" id="512565"/>
    <lineage>
        <taxon>Bacteria</taxon>
        <taxon>Bacillati</taxon>
        <taxon>Actinomycetota</taxon>
        <taxon>Actinomycetes</taxon>
        <taxon>Micromonosporales</taxon>
        <taxon>Micromonosporaceae</taxon>
        <taxon>Actinoplanes</taxon>
    </lineage>
</organism>
<dbReference type="EMBL" id="AP012319">
    <property type="protein sequence ID" value="BAL90053.1"/>
    <property type="molecule type" value="Genomic_DNA"/>
</dbReference>
<name>I0HAL6_ACTM4</name>
<evidence type="ECO:0000313" key="2">
    <source>
        <dbReference type="Proteomes" id="UP000007882"/>
    </source>
</evidence>
<dbReference type="PANTHER" id="PTHR48098:SF3">
    <property type="entry name" value="IRON(III) ENTEROBACTIN ESTERASE"/>
    <property type="match status" value="1"/>
</dbReference>
<dbReference type="Pfam" id="PF00756">
    <property type="entry name" value="Esterase"/>
    <property type="match status" value="1"/>
</dbReference>
<dbReference type="InterPro" id="IPR000801">
    <property type="entry name" value="Esterase-like"/>
</dbReference>
<sequence length="340" mass="37182">MEAWDGATVRFRYADPAKSLAAVRLLSSVRHADLEFAGDGWQLDLPAPAVTRIEYRFELTHPDGSRETVTDPGNPMHAAGGFGESSVVHHPDYTEPDWLHHEGMAGTWRSLHLPVRGLHTTADIRIWSPESPDATKGRVLIAHDGPDYERFGGLARYTSAMIRAGRVPPYHLALLPPGDRDEWYSASPAYALALAGEIIPRIRADLQSPAVVGAGASLGALAMLHAQRRHPAGFAGLFLQSGSYFQPRHDSQESDFPRWGRIVRFAGQVLRAGRGPAVPAVLTCGAAEENLANNRDMVDALCDQGYPVAFAENPDAHTWAGWRDALDPHLTSLLCRIWPD</sequence>
<evidence type="ECO:0000313" key="1">
    <source>
        <dbReference type="EMBL" id="BAL90053.1"/>
    </source>
</evidence>
<dbReference type="InterPro" id="IPR050583">
    <property type="entry name" value="Mycobacterial_A85_antigen"/>
</dbReference>
<accession>I0HAL6</accession>
<dbReference type="RefSeq" id="WP_014444942.1">
    <property type="nucleotide sequence ID" value="NC_017093.1"/>
</dbReference>
<dbReference type="KEGG" id="ams:AMIS_48330"/>
<dbReference type="Gene3D" id="3.40.50.1820">
    <property type="entry name" value="alpha/beta hydrolase"/>
    <property type="match status" value="1"/>
</dbReference>
<gene>
    <name evidence="1" type="ordered locus">AMIS_48330</name>
</gene>
<dbReference type="PANTHER" id="PTHR48098">
    <property type="entry name" value="ENTEROCHELIN ESTERASE-RELATED"/>
    <property type="match status" value="1"/>
</dbReference>
<dbReference type="InterPro" id="IPR029058">
    <property type="entry name" value="AB_hydrolase_fold"/>
</dbReference>
<reference evidence="1 2" key="1">
    <citation type="submission" date="2012-02" db="EMBL/GenBank/DDBJ databases">
        <title>Complete genome sequence of Actinoplanes missouriensis 431 (= NBRC 102363).</title>
        <authorList>
            <person name="Ohnishi Y."/>
            <person name="Ishikawa J."/>
            <person name="Sekine M."/>
            <person name="Hosoyama A."/>
            <person name="Harada T."/>
            <person name="Narita H."/>
            <person name="Hata T."/>
            <person name="Konno Y."/>
            <person name="Tutikane K."/>
            <person name="Fujita N."/>
            <person name="Horinouchi S."/>
            <person name="Hayakawa M."/>
        </authorList>
    </citation>
    <scope>NUCLEOTIDE SEQUENCE [LARGE SCALE GENOMIC DNA]</scope>
    <source>
        <strain evidence="2">ATCC 14538 / DSM 43046 / CBS 188.64 / JCM 3121 / NBRC 102363 / NCIMB 12654 / NRRL B-3342 / UNCC 431</strain>
    </source>
</reference>
<proteinExistence type="predicted"/>
<protein>
    <submittedName>
        <fullName evidence="1">Putative esterase</fullName>
    </submittedName>
</protein>
<keyword evidence="2" id="KW-1185">Reference proteome</keyword>
<dbReference type="PATRIC" id="fig|512565.3.peg.4820"/>
<dbReference type="Proteomes" id="UP000007882">
    <property type="component" value="Chromosome"/>
</dbReference>
<dbReference type="SUPFAM" id="SSF53474">
    <property type="entry name" value="alpha/beta-Hydrolases"/>
    <property type="match status" value="1"/>
</dbReference>